<sequence length="261" mass="28587">MEPAGLAVGVVALAGLFNNAVDCFEYVQLGRSFGTNFQTSLLKLDNARLRLSRWGAAVGLSGDLGDARSLQGATVSKEDIVIAERTLGQILKLFADAEGISAKYKRFARPDDSTLGALEVHADMDAVGQSLHEKMRKLCIKRQNKSTLYQKAKWALYEEEHFKKLIENIKDLVDALSDLFPAVRQEQLKLCEIEVSEIGKENLSALIDIVQSQDKDLEAAISAAMKATKEGKHNTTFNNHDSKIVNQAASMAIHGGQTINL</sequence>
<dbReference type="InterPro" id="IPR038305">
    <property type="entry name" value="HeLo_sf"/>
</dbReference>
<evidence type="ECO:0000313" key="2">
    <source>
        <dbReference type="EMBL" id="KAF3027226.1"/>
    </source>
</evidence>
<organism evidence="2 3">
    <name type="scientific">Didymella heteroderae</name>
    <dbReference type="NCBI Taxonomy" id="1769908"/>
    <lineage>
        <taxon>Eukaryota</taxon>
        <taxon>Fungi</taxon>
        <taxon>Dikarya</taxon>
        <taxon>Ascomycota</taxon>
        <taxon>Pezizomycotina</taxon>
        <taxon>Dothideomycetes</taxon>
        <taxon>Pleosporomycetidae</taxon>
        <taxon>Pleosporales</taxon>
        <taxon>Pleosporineae</taxon>
        <taxon>Didymellaceae</taxon>
        <taxon>Didymella</taxon>
    </lineage>
</organism>
<reference evidence="2" key="1">
    <citation type="submission" date="2019-04" db="EMBL/GenBank/DDBJ databases">
        <title>Sequencing of skin fungus with MAO and IRED activity.</title>
        <authorList>
            <person name="Marsaioli A.J."/>
            <person name="Bonatto J.M.C."/>
            <person name="Reis Junior O."/>
        </authorList>
    </citation>
    <scope>NUCLEOTIDE SEQUENCE</scope>
    <source>
        <strain evidence="2">28M1</strain>
    </source>
</reference>
<dbReference type="EMBL" id="SWKV01000399">
    <property type="protein sequence ID" value="KAF3027226.1"/>
    <property type="molecule type" value="Genomic_DNA"/>
</dbReference>
<feature type="domain" description="Prion-inhibition and propagation HeLo" evidence="1">
    <location>
        <begin position="5"/>
        <end position="200"/>
    </location>
</feature>
<keyword evidence="3" id="KW-1185">Reference proteome</keyword>
<dbReference type="InterPro" id="IPR029498">
    <property type="entry name" value="HeLo_dom"/>
</dbReference>
<proteinExistence type="predicted"/>
<comment type="caution">
    <text evidence="2">The sequence shown here is derived from an EMBL/GenBank/DDBJ whole genome shotgun (WGS) entry which is preliminary data.</text>
</comment>
<evidence type="ECO:0000259" key="1">
    <source>
        <dbReference type="Pfam" id="PF14479"/>
    </source>
</evidence>
<dbReference type="AlphaFoldDB" id="A0A9P4WF88"/>
<dbReference type="Proteomes" id="UP000758155">
    <property type="component" value="Unassembled WGS sequence"/>
</dbReference>
<dbReference type="PANTHER" id="PTHR37542:SF3">
    <property type="entry name" value="PRION-INHIBITION AND PROPAGATION HELO DOMAIN-CONTAINING PROTEIN"/>
    <property type="match status" value="1"/>
</dbReference>
<dbReference type="PANTHER" id="PTHR37542">
    <property type="entry name" value="HELO DOMAIN-CONTAINING PROTEIN-RELATED"/>
    <property type="match status" value="1"/>
</dbReference>
<protein>
    <recommendedName>
        <fullName evidence="1">Prion-inhibition and propagation HeLo domain-containing protein</fullName>
    </recommendedName>
</protein>
<name>A0A9P4WF88_9PLEO</name>
<accession>A0A9P4WF88</accession>
<dbReference type="OrthoDB" id="20872at2759"/>
<dbReference type="Pfam" id="PF14479">
    <property type="entry name" value="HeLo"/>
    <property type="match status" value="1"/>
</dbReference>
<dbReference type="Gene3D" id="1.20.120.1020">
    <property type="entry name" value="Prion-inhibition and propagation, HeLo domain"/>
    <property type="match status" value="1"/>
</dbReference>
<gene>
    <name evidence="2" type="ORF">E8E12_000248</name>
</gene>
<evidence type="ECO:0000313" key="3">
    <source>
        <dbReference type="Proteomes" id="UP000758155"/>
    </source>
</evidence>